<dbReference type="InterPro" id="IPR045263">
    <property type="entry name" value="GLUT"/>
</dbReference>
<feature type="transmembrane region" description="Helical" evidence="6">
    <location>
        <begin position="119"/>
        <end position="137"/>
    </location>
</feature>
<dbReference type="InterPro" id="IPR005829">
    <property type="entry name" value="Sugar_transporter_CS"/>
</dbReference>
<feature type="transmembrane region" description="Helical" evidence="6">
    <location>
        <begin position="76"/>
        <end position="99"/>
    </location>
</feature>
<dbReference type="PANTHER" id="PTHR23503">
    <property type="entry name" value="SOLUTE CARRIER FAMILY 2"/>
    <property type="match status" value="1"/>
</dbReference>
<accession>A0AAW1D1X3</accession>
<dbReference type="PANTHER" id="PTHR23503:SF8">
    <property type="entry name" value="FACILITATED GLUCOSE TRANSPORTER PROTEIN 1"/>
    <property type="match status" value="1"/>
</dbReference>
<dbReference type="EMBL" id="JAPXFL010000008">
    <property type="protein sequence ID" value="KAK9502872.1"/>
    <property type="molecule type" value="Genomic_DNA"/>
</dbReference>
<dbReference type="PROSITE" id="PS50850">
    <property type="entry name" value="MFS"/>
    <property type="match status" value="1"/>
</dbReference>
<evidence type="ECO:0000313" key="8">
    <source>
        <dbReference type="EMBL" id="KAK9502872.1"/>
    </source>
</evidence>
<keyword evidence="3 6" id="KW-0812">Transmembrane</keyword>
<organism evidence="8 9">
    <name type="scientific">Rhynocoris fuscipes</name>
    <dbReference type="NCBI Taxonomy" id="488301"/>
    <lineage>
        <taxon>Eukaryota</taxon>
        <taxon>Metazoa</taxon>
        <taxon>Ecdysozoa</taxon>
        <taxon>Arthropoda</taxon>
        <taxon>Hexapoda</taxon>
        <taxon>Insecta</taxon>
        <taxon>Pterygota</taxon>
        <taxon>Neoptera</taxon>
        <taxon>Paraneoptera</taxon>
        <taxon>Hemiptera</taxon>
        <taxon>Heteroptera</taxon>
        <taxon>Panheteroptera</taxon>
        <taxon>Cimicomorpha</taxon>
        <taxon>Reduviidae</taxon>
        <taxon>Harpactorinae</taxon>
        <taxon>Harpactorini</taxon>
        <taxon>Rhynocoris</taxon>
    </lineage>
</organism>
<comment type="caution">
    <text evidence="8">The sequence shown here is derived from an EMBL/GenBank/DDBJ whole genome shotgun (WGS) entry which is preliminary data.</text>
</comment>
<dbReference type="InterPro" id="IPR005828">
    <property type="entry name" value="MFS_sugar_transport-like"/>
</dbReference>
<dbReference type="PROSITE" id="PS00216">
    <property type="entry name" value="SUGAR_TRANSPORT_1"/>
    <property type="match status" value="1"/>
</dbReference>
<evidence type="ECO:0000259" key="7">
    <source>
        <dbReference type="PROSITE" id="PS50850"/>
    </source>
</evidence>
<keyword evidence="2" id="KW-0813">Transport</keyword>
<dbReference type="AlphaFoldDB" id="A0AAW1D1X3"/>
<evidence type="ECO:0000313" key="9">
    <source>
        <dbReference type="Proteomes" id="UP001461498"/>
    </source>
</evidence>
<feature type="domain" description="Major facilitator superfamily (MFS) profile" evidence="7">
    <location>
        <begin position="1"/>
        <end position="289"/>
    </location>
</feature>
<evidence type="ECO:0000256" key="6">
    <source>
        <dbReference type="SAM" id="Phobius"/>
    </source>
</evidence>
<dbReference type="GO" id="GO:0016020">
    <property type="term" value="C:membrane"/>
    <property type="evidence" value="ECO:0007669"/>
    <property type="project" value="UniProtKB-SubCell"/>
</dbReference>
<keyword evidence="9" id="KW-1185">Reference proteome</keyword>
<proteinExistence type="predicted"/>
<reference evidence="8 9" key="1">
    <citation type="submission" date="2022-12" db="EMBL/GenBank/DDBJ databases">
        <title>Chromosome-level genome assembly of true bugs.</title>
        <authorList>
            <person name="Ma L."/>
            <person name="Li H."/>
        </authorList>
    </citation>
    <scope>NUCLEOTIDE SEQUENCE [LARGE SCALE GENOMIC DNA]</scope>
    <source>
        <strain evidence="8">Lab_2022b</strain>
    </source>
</reference>
<dbReference type="Gene3D" id="1.20.1250.20">
    <property type="entry name" value="MFS general substrate transporter like domains"/>
    <property type="match status" value="2"/>
</dbReference>
<evidence type="ECO:0000256" key="4">
    <source>
        <dbReference type="ARBA" id="ARBA00022989"/>
    </source>
</evidence>
<gene>
    <name evidence="8" type="ORF">O3M35_011563</name>
</gene>
<feature type="transmembrane region" description="Helical" evidence="6">
    <location>
        <begin position="482"/>
        <end position="504"/>
    </location>
</feature>
<evidence type="ECO:0000256" key="1">
    <source>
        <dbReference type="ARBA" id="ARBA00004141"/>
    </source>
</evidence>
<evidence type="ECO:0000256" key="2">
    <source>
        <dbReference type="ARBA" id="ARBA00022448"/>
    </source>
</evidence>
<dbReference type="PRINTS" id="PR00171">
    <property type="entry name" value="SUGRTRNSPORT"/>
</dbReference>
<sequence length="548" mass="61619">MPAIYQSVALYIAAESPVYLLYCKGDRVGTLEAIRKLHDEQYVPMILGQVRSDAQDAIQLRTYGLQNMLRVQRLRVPLLIASILMISQQASGINAIVYYSKSMFISFIYTSHTIAHKSTIGAGILNVLSTFITIAIIEKVGRKPLLLISFGVIALSTVTIFVSLLFMTSYNSAKYIAISFIYICVIFFAVGAGPIPWLLPPELFSAGARTSAVSITVPVNWLANLIFTSVFLPLQSVVGPPVLLIFFVCQVLGLNSCLGTEDLWPYLFAVIVIAAIFQFFVLLLIPESPMYILYYKQDVDKLCESLIELYQDNIFERVTEIQNEIKESKENGQIKFMDLIVKRYLNRPLMIMCTLAFSRHFSIYDTFVLYSMSTFSNSEISKKENDDYLALGLMVASMLTACCIVFLVEILGRKSLLISSYTTMAFLNVILFITFHFLSIYTVAVYLVIAEFYLICISYLIGAGPIFWILGPELFDIGSRTIAASIYLSVDWFFNLLVTATYTITFNALGPSLILLCITTQVLTFIFVWLFVPETTSRSITQISNIFK</sequence>
<feature type="transmembrane region" description="Helical" evidence="6">
    <location>
        <begin position="390"/>
        <end position="412"/>
    </location>
</feature>
<dbReference type="GO" id="GO:0015149">
    <property type="term" value="F:hexose transmembrane transporter activity"/>
    <property type="evidence" value="ECO:0007669"/>
    <property type="project" value="TreeGrafter"/>
</dbReference>
<dbReference type="InterPro" id="IPR020846">
    <property type="entry name" value="MFS_dom"/>
</dbReference>
<feature type="transmembrane region" description="Helical" evidence="6">
    <location>
        <begin position="452"/>
        <end position="470"/>
    </location>
</feature>
<keyword evidence="5 6" id="KW-0472">Membrane</keyword>
<dbReference type="Pfam" id="PF00083">
    <property type="entry name" value="Sugar_tr"/>
    <property type="match status" value="1"/>
</dbReference>
<dbReference type="Proteomes" id="UP001461498">
    <property type="component" value="Unassembled WGS sequence"/>
</dbReference>
<feature type="transmembrane region" description="Helical" evidence="6">
    <location>
        <begin position="263"/>
        <end position="285"/>
    </location>
</feature>
<feature type="transmembrane region" description="Helical" evidence="6">
    <location>
        <begin position="144"/>
        <end position="169"/>
    </location>
</feature>
<dbReference type="InterPro" id="IPR036259">
    <property type="entry name" value="MFS_trans_sf"/>
</dbReference>
<evidence type="ECO:0000256" key="3">
    <source>
        <dbReference type="ARBA" id="ARBA00022692"/>
    </source>
</evidence>
<dbReference type="InterPro" id="IPR003663">
    <property type="entry name" value="Sugar/inositol_transpt"/>
</dbReference>
<dbReference type="SUPFAM" id="SSF103473">
    <property type="entry name" value="MFS general substrate transporter"/>
    <property type="match status" value="2"/>
</dbReference>
<protein>
    <recommendedName>
        <fullName evidence="7">Major facilitator superfamily (MFS) profile domain-containing protein</fullName>
    </recommendedName>
</protein>
<feature type="transmembrane region" description="Helical" evidence="6">
    <location>
        <begin position="510"/>
        <end position="532"/>
    </location>
</feature>
<evidence type="ECO:0000256" key="5">
    <source>
        <dbReference type="ARBA" id="ARBA00023136"/>
    </source>
</evidence>
<feature type="transmembrane region" description="Helical" evidence="6">
    <location>
        <begin position="424"/>
        <end position="446"/>
    </location>
</feature>
<comment type="subcellular location">
    <subcellularLocation>
        <location evidence="1">Membrane</location>
        <topology evidence="1">Multi-pass membrane protein</topology>
    </subcellularLocation>
</comment>
<keyword evidence="4 6" id="KW-1133">Transmembrane helix</keyword>
<feature type="transmembrane region" description="Helical" evidence="6">
    <location>
        <begin position="211"/>
        <end position="234"/>
    </location>
</feature>
<name>A0AAW1D1X3_9HEMI</name>
<feature type="transmembrane region" description="Helical" evidence="6">
    <location>
        <begin position="175"/>
        <end position="199"/>
    </location>
</feature>